<evidence type="ECO:0000259" key="5">
    <source>
        <dbReference type="Pfam" id="PF12894"/>
    </source>
</evidence>
<evidence type="ECO:0000313" key="6">
    <source>
        <dbReference type="EMBL" id="GAA5801900.1"/>
    </source>
</evidence>
<feature type="region of interest" description="Disordered" evidence="4">
    <location>
        <begin position="1"/>
        <end position="33"/>
    </location>
</feature>
<reference evidence="6 7" key="1">
    <citation type="submission" date="2024-04" db="EMBL/GenBank/DDBJ databases">
        <title>genome sequences of Mucor flavus KT1a and Helicostylum pulchrum KT1b strains isolation_sourced from the surface of a dry-aged beef.</title>
        <authorList>
            <person name="Toyotome T."/>
            <person name="Hosono M."/>
            <person name="Torimaru M."/>
            <person name="Fukuda K."/>
            <person name="Mikami N."/>
        </authorList>
    </citation>
    <scope>NUCLEOTIDE SEQUENCE [LARGE SCALE GENOMIC DNA]</scope>
    <source>
        <strain evidence="6 7">KT1b</strain>
    </source>
</reference>
<proteinExistence type="predicted"/>
<dbReference type="InterPro" id="IPR015943">
    <property type="entry name" value="WD40/YVTN_repeat-like_dom_sf"/>
</dbReference>
<evidence type="ECO:0000256" key="1">
    <source>
        <dbReference type="ARBA" id="ARBA00022574"/>
    </source>
</evidence>
<feature type="domain" description="Anaphase-promoting complex subunit 4-like WD40" evidence="5">
    <location>
        <begin position="235"/>
        <end position="296"/>
    </location>
</feature>
<dbReference type="Gene3D" id="2.130.10.10">
    <property type="entry name" value="YVTN repeat-like/Quinoprotein amine dehydrogenase"/>
    <property type="match status" value="1"/>
</dbReference>
<name>A0ABP9Y4I4_9FUNG</name>
<gene>
    <name evidence="6" type="ORF">HPULCUR_007358</name>
</gene>
<feature type="compositionally biased region" description="Low complexity" evidence="4">
    <location>
        <begin position="110"/>
        <end position="132"/>
    </location>
</feature>
<evidence type="ECO:0000313" key="7">
    <source>
        <dbReference type="Proteomes" id="UP001476247"/>
    </source>
</evidence>
<dbReference type="InterPro" id="IPR036322">
    <property type="entry name" value="WD40_repeat_dom_sf"/>
</dbReference>
<dbReference type="InterPro" id="IPR033010">
    <property type="entry name" value="Cdc20/Fizzy"/>
</dbReference>
<feature type="region of interest" description="Disordered" evidence="4">
    <location>
        <begin position="95"/>
        <end position="176"/>
    </location>
</feature>
<dbReference type="PANTHER" id="PTHR19918:SF1">
    <property type="entry name" value="FIZZY-RELATED PROTEIN HOMOLOG"/>
    <property type="match status" value="1"/>
</dbReference>
<evidence type="ECO:0000256" key="2">
    <source>
        <dbReference type="ARBA" id="ARBA00022737"/>
    </source>
</evidence>
<keyword evidence="2" id="KW-0677">Repeat</keyword>
<keyword evidence="1" id="KW-0853">WD repeat</keyword>
<protein>
    <recommendedName>
        <fullName evidence="5">Anaphase-promoting complex subunit 4-like WD40 domain-containing protein</fullName>
    </recommendedName>
</protein>
<feature type="compositionally biased region" description="Polar residues" evidence="4">
    <location>
        <begin position="158"/>
        <end position="175"/>
    </location>
</feature>
<dbReference type="Proteomes" id="UP001476247">
    <property type="component" value="Unassembled WGS sequence"/>
</dbReference>
<dbReference type="InterPro" id="IPR024977">
    <property type="entry name" value="Apc4-like_WD40_dom"/>
</dbReference>
<keyword evidence="7" id="KW-1185">Reference proteome</keyword>
<sequence length="307" mass="33955">MNPTRPGTPPSQSIELYFPPSPYGKKRHQTRGDRFIPNRDRNLARDFQMMAADAIHASNTETNNSGASPSITEDSRRFNAYFRAELLDDPTAASEFISGSSRPSRRLLQYTSTSASASTSSYTNNSSNSISTLYRHTSPSHYGRSHSPEPVDPHLPIHSSSPNREYDSPTSSRFQVSPIGEAGRRILMASNRHTRSISPTAIKVLDAPDLQDDFYLNLVDWGTNNSLAVGLGSSVYLWNANTSQVTQLCDLAADKVTSVNWAQTGSLLSVGTRSGKCMIFDAEHSRKIRTWTNHSSRIGKKKKKKNT</sequence>
<evidence type="ECO:0000256" key="3">
    <source>
        <dbReference type="ARBA" id="ARBA00023306"/>
    </source>
</evidence>
<organism evidence="6 7">
    <name type="scientific">Helicostylum pulchrum</name>
    <dbReference type="NCBI Taxonomy" id="562976"/>
    <lineage>
        <taxon>Eukaryota</taxon>
        <taxon>Fungi</taxon>
        <taxon>Fungi incertae sedis</taxon>
        <taxon>Mucoromycota</taxon>
        <taxon>Mucoromycotina</taxon>
        <taxon>Mucoromycetes</taxon>
        <taxon>Mucorales</taxon>
        <taxon>Mucorineae</taxon>
        <taxon>Mucoraceae</taxon>
        <taxon>Helicostylum</taxon>
    </lineage>
</organism>
<dbReference type="PANTHER" id="PTHR19918">
    <property type="entry name" value="CELL DIVISION CYCLE 20 CDC20 FIZZY -RELATED"/>
    <property type="match status" value="1"/>
</dbReference>
<dbReference type="Pfam" id="PF12894">
    <property type="entry name" value="ANAPC4_WD40"/>
    <property type="match status" value="1"/>
</dbReference>
<dbReference type="SUPFAM" id="SSF50978">
    <property type="entry name" value="WD40 repeat-like"/>
    <property type="match status" value="1"/>
</dbReference>
<evidence type="ECO:0000256" key="4">
    <source>
        <dbReference type="SAM" id="MobiDB-lite"/>
    </source>
</evidence>
<keyword evidence="3" id="KW-0131">Cell cycle</keyword>
<feature type="compositionally biased region" description="Polar residues" evidence="4">
    <location>
        <begin position="1"/>
        <end position="14"/>
    </location>
</feature>
<comment type="caution">
    <text evidence="6">The sequence shown here is derived from an EMBL/GenBank/DDBJ whole genome shotgun (WGS) entry which is preliminary data.</text>
</comment>
<dbReference type="EMBL" id="BAABUJ010000020">
    <property type="protein sequence ID" value="GAA5801900.1"/>
    <property type="molecule type" value="Genomic_DNA"/>
</dbReference>
<accession>A0ABP9Y4I4</accession>